<feature type="compositionally biased region" description="Basic and acidic residues" evidence="1">
    <location>
        <begin position="30"/>
        <end position="40"/>
    </location>
</feature>
<dbReference type="Proteomes" id="UP001221413">
    <property type="component" value="Unassembled WGS sequence"/>
</dbReference>
<sequence length="82" mass="8589">MRGAEPTPVKQHDVRARCKPQPKIPPRSRTQRDGDGEKSQGSRRARTTSGIAPWTNPVECPEVVPAAIGCASTAAGGAEAAI</sequence>
<feature type="region of interest" description="Disordered" evidence="1">
    <location>
        <begin position="1"/>
        <end position="57"/>
    </location>
</feature>
<evidence type="ECO:0000313" key="3">
    <source>
        <dbReference type="Proteomes" id="UP001221413"/>
    </source>
</evidence>
<evidence type="ECO:0000256" key="1">
    <source>
        <dbReference type="SAM" id="MobiDB-lite"/>
    </source>
</evidence>
<comment type="caution">
    <text evidence="2">The sequence shown here is derived from an EMBL/GenBank/DDBJ whole genome shotgun (WGS) entry which is preliminary data.</text>
</comment>
<accession>A0AAD6IX81</accession>
<reference evidence="2" key="1">
    <citation type="submission" date="2023-01" db="EMBL/GenBank/DDBJ databases">
        <title>The chitinases involved in constricting ring structure development in the nematode-trapping fungus Drechslerella dactyloides.</title>
        <authorList>
            <person name="Wang R."/>
            <person name="Zhang L."/>
            <person name="Tang P."/>
            <person name="Li S."/>
            <person name="Liang L."/>
        </authorList>
    </citation>
    <scope>NUCLEOTIDE SEQUENCE</scope>
    <source>
        <strain evidence="2">YMF1.00031</strain>
    </source>
</reference>
<proteinExistence type="predicted"/>
<dbReference type="AlphaFoldDB" id="A0AAD6IX81"/>
<keyword evidence="3" id="KW-1185">Reference proteome</keyword>
<gene>
    <name evidence="2" type="ORF">Dda_4586</name>
</gene>
<name>A0AAD6IX81_DREDA</name>
<evidence type="ECO:0000313" key="2">
    <source>
        <dbReference type="EMBL" id="KAJ6260360.1"/>
    </source>
</evidence>
<dbReference type="EMBL" id="JAQGDS010000005">
    <property type="protein sequence ID" value="KAJ6260360.1"/>
    <property type="molecule type" value="Genomic_DNA"/>
</dbReference>
<protein>
    <submittedName>
        <fullName evidence="2">Uncharacterized protein</fullName>
    </submittedName>
</protein>
<organism evidence="2 3">
    <name type="scientific">Drechslerella dactyloides</name>
    <name type="common">Nematode-trapping fungus</name>
    <name type="synonym">Arthrobotrys dactyloides</name>
    <dbReference type="NCBI Taxonomy" id="74499"/>
    <lineage>
        <taxon>Eukaryota</taxon>
        <taxon>Fungi</taxon>
        <taxon>Dikarya</taxon>
        <taxon>Ascomycota</taxon>
        <taxon>Pezizomycotina</taxon>
        <taxon>Orbiliomycetes</taxon>
        <taxon>Orbiliales</taxon>
        <taxon>Orbiliaceae</taxon>
        <taxon>Drechslerella</taxon>
    </lineage>
</organism>